<feature type="transmembrane region" description="Helical" evidence="2">
    <location>
        <begin position="222"/>
        <end position="246"/>
    </location>
</feature>
<proteinExistence type="predicted"/>
<reference evidence="3 4" key="1">
    <citation type="journal article" date="2012" name="J. Bacteriol.">
        <title>Whole-Genome Sequence of Nocardiopsis alba Strain ATCC BAA-2165, Associated with Honeybees.</title>
        <authorList>
            <person name="Qiao J."/>
            <person name="Chen L."/>
            <person name="Li Y."/>
            <person name="Wang J."/>
            <person name="Zhang W."/>
            <person name="Chen S."/>
        </authorList>
    </citation>
    <scope>NUCLEOTIDE SEQUENCE [LARGE SCALE GENOMIC DNA]</scope>
    <source>
        <strain evidence="4">ATCC BAA-2165 / BE74</strain>
    </source>
</reference>
<dbReference type="KEGG" id="nal:B005_1944"/>
<dbReference type="HOGENOM" id="CLU_025319_0_0_11"/>
<keyword evidence="2" id="KW-1133">Transmembrane helix</keyword>
<protein>
    <submittedName>
        <fullName evidence="3">Putative membrane protein</fullName>
    </submittedName>
</protein>
<feature type="transmembrane region" description="Helical" evidence="2">
    <location>
        <begin position="367"/>
        <end position="387"/>
    </location>
</feature>
<feature type="transmembrane region" description="Helical" evidence="2">
    <location>
        <begin position="153"/>
        <end position="176"/>
    </location>
</feature>
<feature type="transmembrane region" description="Helical" evidence="2">
    <location>
        <begin position="43"/>
        <end position="63"/>
    </location>
</feature>
<dbReference type="PATRIC" id="fig|1205910.3.peg.1837"/>
<dbReference type="STRING" id="1205910.B005_1944"/>
<gene>
    <name evidence="3" type="ordered locus">B005_1944</name>
</gene>
<dbReference type="eggNOG" id="ENOG502Z89R">
    <property type="taxonomic scope" value="Bacteria"/>
</dbReference>
<feature type="transmembrane region" description="Helical" evidence="2">
    <location>
        <begin position="302"/>
        <end position="322"/>
    </location>
</feature>
<feature type="transmembrane region" description="Helical" evidence="2">
    <location>
        <begin position="567"/>
        <end position="589"/>
    </location>
</feature>
<feature type="transmembrane region" description="Helical" evidence="2">
    <location>
        <begin position="84"/>
        <end position="109"/>
    </location>
</feature>
<sequence length="689" mass="72627">MRLSILRHGSSTRRMIGGLIGLVMAILTVLTAVLAPLTAAPGLLAALMTVWFVGWVLGPSGAGGGDRSLRPEYFALEPIPPGRVALGLLASSFVGVTVPVTLVAFLSLFTLAIRFGAFAAVVALLVIPVQVIFFVLASRVVTALSGAALRTRIGVEITAIQNAAVLAVGFSIYMLYQAVSRYTDVFDLFWNQGVPAPYDTVLLALPPGWGVHAVLAAGEGDVLAALGLTVALLLASGGLVAGWAALIRRRVTGPTTTPARRGRGLSGLLRPLLPSGPLGAVVGRELRTWGQDPRRALELRTALWTGVLVCGLGLAVGLTFMIPLAGLITIALAAMMSLNVYALDGSALWQTILTPEAERHDVRGRQIAWLLVFAPIAVLLSIGGILFTGQGWAWPWVLAILPALVGGGVGFSVLFAVAWPAPGPEPHRHGGDPLESGDVVGQFNVMFPLMLLTAAPPAAVTAAGFLMDRPALLWAGVVVGVLEGVLLGWGLGRIAHLRLRKRGPELLQTLRGRGDSAPGEAEEPEETSAHRIGEEGEGEGEGEGTLFVRVGRNLDTMSSGASTLMTVLGLTFWLPLYQGAMSLVALVAGTTDRSWHLPLYLPDPWPLPAALGMLLLGALMVATVGRLLLRASDDGGPARGRPPPVRSCQASRTWSSRWTTGGRTDQGKLIQRSVCFHTYSHLIRDWGFS</sequence>
<evidence type="ECO:0000313" key="3">
    <source>
        <dbReference type="EMBL" id="AFR07123.1"/>
    </source>
</evidence>
<evidence type="ECO:0000256" key="2">
    <source>
        <dbReference type="SAM" id="Phobius"/>
    </source>
</evidence>
<organism evidence="3 4">
    <name type="scientific">Nocardiopsis alba (strain ATCC BAA-2165 / BE74)</name>
    <dbReference type="NCBI Taxonomy" id="1205910"/>
    <lineage>
        <taxon>Bacteria</taxon>
        <taxon>Bacillati</taxon>
        <taxon>Actinomycetota</taxon>
        <taxon>Actinomycetes</taxon>
        <taxon>Streptosporangiales</taxon>
        <taxon>Nocardiopsidaceae</taxon>
        <taxon>Nocardiopsis</taxon>
    </lineage>
</organism>
<feature type="transmembrane region" description="Helical" evidence="2">
    <location>
        <begin position="609"/>
        <end position="629"/>
    </location>
</feature>
<keyword evidence="2" id="KW-0812">Transmembrane</keyword>
<dbReference type="AlphaFoldDB" id="J7L0G7"/>
<feature type="transmembrane region" description="Helical" evidence="2">
    <location>
        <begin position="472"/>
        <end position="492"/>
    </location>
</feature>
<accession>J7L0G7</accession>
<feature type="transmembrane region" description="Helical" evidence="2">
    <location>
        <begin position="16"/>
        <end position="37"/>
    </location>
</feature>
<feature type="region of interest" description="Disordered" evidence="1">
    <location>
        <begin position="509"/>
        <end position="544"/>
    </location>
</feature>
<dbReference type="Proteomes" id="UP000003779">
    <property type="component" value="Chromosome"/>
</dbReference>
<feature type="transmembrane region" description="Helical" evidence="2">
    <location>
        <begin position="393"/>
        <end position="419"/>
    </location>
</feature>
<dbReference type="EMBL" id="CP003788">
    <property type="protein sequence ID" value="AFR07123.1"/>
    <property type="molecule type" value="Genomic_DNA"/>
</dbReference>
<reference evidence="4" key="2">
    <citation type="submission" date="2012-08" db="EMBL/GenBank/DDBJ databases">
        <title>Whole-genome sequence of Nocardiopsis alba strain ATCC BAA-2165 associated with honeybees.</title>
        <authorList>
            <person name="Qiao J."/>
            <person name="Chen L."/>
            <person name="Li Y."/>
            <person name="Wang J."/>
            <person name="Zhang W."/>
            <person name="Chen S."/>
        </authorList>
    </citation>
    <scope>NUCLEOTIDE SEQUENCE [LARGE SCALE GENOMIC DNA]</scope>
    <source>
        <strain evidence="4">ATCC BAA-2165 / BE74</strain>
    </source>
</reference>
<evidence type="ECO:0000256" key="1">
    <source>
        <dbReference type="SAM" id="MobiDB-lite"/>
    </source>
</evidence>
<feature type="transmembrane region" description="Helical" evidence="2">
    <location>
        <begin position="115"/>
        <end position="141"/>
    </location>
</feature>
<name>J7L0G7_NOCAA</name>
<keyword evidence="2" id="KW-0472">Membrane</keyword>
<evidence type="ECO:0000313" key="4">
    <source>
        <dbReference type="Proteomes" id="UP000003779"/>
    </source>
</evidence>